<dbReference type="FunFam" id="1.20.1310.20:FF:000001">
    <property type="entry name" value="Erythrocyte membrane protein 1, PfEMP1"/>
    <property type="match status" value="1"/>
</dbReference>
<dbReference type="VEuPathDB" id="PlasmoDB:PfDd2_070016200"/>
<evidence type="ECO:0000259" key="6">
    <source>
        <dbReference type="Pfam" id="PF22672"/>
    </source>
</evidence>
<evidence type="ECO:0000259" key="5">
    <source>
        <dbReference type="Pfam" id="PF18562"/>
    </source>
</evidence>
<feature type="non-terminal residue" evidence="7">
    <location>
        <position position="2135"/>
    </location>
</feature>
<dbReference type="VEuPathDB" id="PlasmoDB:PfGA01_000006700"/>
<dbReference type="VEuPathDB" id="PlasmoDB:PfKH02_120045700"/>
<feature type="compositionally biased region" description="Basic and acidic residues" evidence="1">
    <location>
        <begin position="1422"/>
        <end position="1433"/>
    </location>
</feature>
<feature type="domain" description="Duffy-binding-like" evidence="6">
    <location>
        <begin position="318"/>
        <end position="470"/>
    </location>
</feature>
<organism evidence="7">
    <name type="scientific">Plasmodium falciparum</name>
    <name type="common">malaria parasite P. falciparum</name>
    <dbReference type="NCBI Taxonomy" id="5833"/>
    <lineage>
        <taxon>Eukaryota</taxon>
        <taxon>Sar</taxon>
        <taxon>Alveolata</taxon>
        <taxon>Apicomplexa</taxon>
        <taxon>Aconoidasida</taxon>
        <taxon>Haemosporida</taxon>
        <taxon>Plasmodiidae</taxon>
        <taxon>Plasmodium</taxon>
        <taxon>Plasmodium (Laverania)</taxon>
    </lineage>
</organism>
<dbReference type="Pfam" id="PF15447">
    <property type="entry name" value="NTS"/>
    <property type="match status" value="1"/>
</dbReference>
<feature type="domain" description="Duffy-antigen binding" evidence="3">
    <location>
        <begin position="117"/>
        <end position="314"/>
    </location>
</feature>
<dbReference type="VEuPathDB" id="PlasmoDB:PfGA01_000006900"/>
<feature type="region of interest" description="Disordered" evidence="1">
    <location>
        <begin position="1600"/>
        <end position="1625"/>
    </location>
</feature>
<evidence type="ECO:0000259" key="2">
    <source>
        <dbReference type="Pfam" id="PF03011"/>
    </source>
</evidence>
<feature type="domain" description="Plasmodium falciparum erythrocyte membrane protein-1 N-terminal segment" evidence="4">
    <location>
        <begin position="16"/>
        <end position="51"/>
    </location>
</feature>
<feature type="compositionally biased region" description="Low complexity" evidence="1">
    <location>
        <begin position="1331"/>
        <end position="1349"/>
    </location>
</feature>
<dbReference type="VEuPathDB" id="PlasmoDB:PfGB4_140085400"/>
<feature type="region of interest" description="Disordered" evidence="1">
    <location>
        <begin position="783"/>
        <end position="818"/>
    </location>
</feature>
<name>O61077_PLAFA</name>
<dbReference type="VEuPathDB" id="PlasmoDB:PfGN01_030005500"/>
<dbReference type="EMBL" id="AF050740">
    <property type="protein sequence ID" value="AAC05220.1"/>
    <property type="molecule type" value="Genomic_DNA"/>
</dbReference>
<dbReference type="FunFam" id="1.20.58.830:FF:000002">
    <property type="entry name" value="Erythrocyte membrane protein 1, PfEMP1"/>
    <property type="match status" value="1"/>
</dbReference>
<accession>O61077</accession>
<dbReference type="InterPro" id="IPR042202">
    <property type="entry name" value="Duffy-ag-bd_sf"/>
</dbReference>
<dbReference type="VEuPathDB" id="PlasmoDB:PfKH01_000028700"/>
<dbReference type="GO" id="GO:0046789">
    <property type="term" value="F:host cell surface receptor binding"/>
    <property type="evidence" value="ECO:0007669"/>
    <property type="project" value="InterPro"/>
</dbReference>
<dbReference type="Gene3D" id="1.20.58.830">
    <property type="match status" value="4"/>
</dbReference>
<feature type="region of interest" description="Disordered" evidence="1">
    <location>
        <begin position="1369"/>
        <end position="1446"/>
    </location>
</feature>
<dbReference type="VEuPathDB" id="PlasmoDB:PfTG01_040026100"/>
<feature type="compositionally biased region" description="Acidic residues" evidence="1">
    <location>
        <begin position="2125"/>
        <end position="2135"/>
    </location>
</feature>
<dbReference type="VEuPathDB" id="PlasmoDB:PfNF166_080012800"/>
<gene>
    <name evidence="7" type="primary">varph17</name>
</gene>
<dbReference type="VEuPathDB" id="PlasmoDB:PfTG01_000010600"/>
<dbReference type="InterPro" id="IPR054595">
    <property type="entry name" value="DBL_C"/>
</dbReference>
<dbReference type="InterPro" id="IPR041480">
    <property type="entry name" value="CIDR1_gamma"/>
</dbReference>
<feature type="domain" description="Duffy-binding-like" evidence="6">
    <location>
        <begin position="1714"/>
        <end position="1867"/>
    </location>
</feature>
<dbReference type="InterPro" id="IPR004258">
    <property type="entry name" value="DBL"/>
</dbReference>
<dbReference type="VEuPathDB" id="PlasmoDB:PfML01_030005400"/>
<dbReference type="InterPro" id="IPR029210">
    <property type="entry name" value="PfEMP1_NTS"/>
</dbReference>
<dbReference type="VEuPathDB" id="PlasmoDB:PfNF54_120058900"/>
<dbReference type="VEuPathDB" id="PlasmoDB:PfCD01_010019500"/>
<dbReference type="Gene3D" id="1.20.58.1930">
    <property type="match status" value="1"/>
</dbReference>
<dbReference type="Pfam" id="PF03011">
    <property type="entry name" value="PFEMP"/>
    <property type="match status" value="2"/>
</dbReference>
<feature type="compositionally biased region" description="Acidic residues" evidence="1">
    <location>
        <begin position="1287"/>
        <end position="1330"/>
    </location>
</feature>
<dbReference type="VEuPathDB" id="PlasmoDB:PfML01_000005700"/>
<feature type="domain" description="Cysteine-rich interdomain region 1 gamma" evidence="5">
    <location>
        <begin position="1903"/>
        <end position="1954"/>
    </location>
</feature>
<feature type="domain" description="Duffy-antigen binding" evidence="3">
    <location>
        <begin position="1442"/>
        <end position="1654"/>
    </location>
</feature>
<feature type="region of interest" description="Disordered" evidence="1">
    <location>
        <begin position="1257"/>
        <end position="1349"/>
    </location>
</feature>
<evidence type="ECO:0000313" key="7">
    <source>
        <dbReference type="EMBL" id="AAC05220.1"/>
    </source>
</evidence>
<dbReference type="VEuPathDB" id="PlasmoDB:PfKE01_070035300"/>
<evidence type="ECO:0000256" key="1">
    <source>
        <dbReference type="SAM" id="MobiDB-lite"/>
    </source>
</evidence>
<dbReference type="GO" id="GO:0016020">
    <property type="term" value="C:membrane"/>
    <property type="evidence" value="ECO:0007669"/>
    <property type="project" value="InterPro"/>
</dbReference>
<dbReference type="VEuPathDB" id="PlasmoDB:PfSN01_120060800"/>
<dbReference type="VEuPathDB" id="PlasmoDB:PfNF135_000015300"/>
<dbReference type="Pfam" id="PF22672">
    <property type="entry name" value="DBL_C"/>
    <property type="match status" value="2"/>
</dbReference>
<feature type="compositionally biased region" description="Basic and acidic residues" evidence="1">
    <location>
        <begin position="1257"/>
        <end position="1266"/>
    </location>
</feature>
<dbReference type="VEuPathDB" id="PlasmoDB:PF3D7_1255200"/>
<dbReference type="VEuPathDB" id="PlasmoDB:Pf7G8-2_000285800"/>
<feature type="domain" description="Duffy-antigen binding" evidence="3">
    <location>
        <begin position="930"/>
        <end position="1097"/>
    </location>
</feature>
<dbReference type="VEuPathDB" id="PlasmoDB:PfKH01_020028300"/>
<evidence type="ECO:0000259" key="4">
    <source>
        <dbReference type="Pfam" id="PF15447"/>
    </source>
</evidence>
<sequence length="2135" mass="242714">MAPPGDPQGGGTKDDDAKHMFDRIGGTIQKQVHNAAEEFRNELQGRLSSATNINLKLIGNIETCSLEYKYYKHPNGGGDVSDKRYPCKELSRKYVDRFSDKIGGQCTNEKMRRDGIGACAPYRRLHLCHHNLETIETNNYESNNAKHNLLVDVCMAAKYEGDSIKTYYTGHQHKYDDSQLCTVLARSFADIGDIVRGKDLFYGNTQEKEKREDLENKLKDIFKKIHSGLTGGVKARYKDTTNFYELREDWWTANRETVWKAITCDAHGTYFRATCGGDNESPSMAKNNCRCQKKDGRPDDQVPTYFDYVPQFLRWFEEWAEDFCRLRKHKLKDAIQKCREKHKGAKKLYCDLNRYDCEQTASGKHDFFEEDDCKGCQYSCARFVNWIDNQKKEFLKQKKKYGTEISLKSRKKRDAGGISTKVYDGYEKKFYEKLKSEYRTVGEFLGLLNNEKTCKEVKDDKEGKIDFKTVNSGSASGDDVNKTFYRTKYCEACPWCGAEQERNGVGWKAKDDRDCSPGNDYTKYKKKEIPILTGDKTKSEIVERYRKFCKNNGKNGANGREGGVGGSENGAASNSDNATTGYCGGGNSDSSLCEKWTCYYYKKKENNDGKDINFCVQGAWQNSKKDQKVKSYNAFFWDWVHDMLIDSIKWRNEHGKCINKDNGKTCIKGCKSKCDCFLKWVQQKEKEWKLILEHFNTQGGFDKGEHQRLGFTHDVVLNYLLDKKELLKIIEGTYGNTEETKHIKEMLDKEEKDAGGTGVASGTGPKNIMDKLIEHELQEAKKCKDCQEPQQSLGRSLNPHVVDDDGSPKKRDKRTNPCYSDTTTEYAVLAGKVAQKFQGEVRAKMLERSRKNGETKSSLEGDIKKAQFKNGRSGSELNGDICKIDNKYSNDIRGSTAGGPCTGKDGGNERFNAGTKWEGDNFVSATHKNLYIPPRRQHMCTSNLEKLDFLSVTSKSNVNDSFLGDVLLAANNEAQRTKDHFAHKKDDHGIACRSVRYSFADLADIIRGRDMWDKDDGAQKMEDIFKKIFGNLYESLPGIKGKYDGDDQRTPQYKQLREDWWEANRDQVWKAMVCEKDGIKCDEDPTPVDDYIPQRLRWMTEWAEWYCKVQSQEYDELLKKCGSCKIKGKVQGCTSGDSDCTPCAEACTTYGQKIKPWEDQWNNMLLQYTLLYWQAETTARYGGTRAYSGDVGDKDKPVVQFLEELQKQNSGKTTYNTAAGYIHQEARVGECEVQKYFCNTNGNQDKYVFREKPKDHDEACKCKDRPQQSAGGGAGARSLPSPRPVDSDDDHSSEDEDEEEEDDEDGDGAEDENDEPASEEVKDDTEDVVEETAVSQPAAPTTTTPGVTPACEIVKDLFEKPKNTFKEACTQKYGGNNSRLGWKCIPTSGGDKAATRGSGDTTKQNDSEGSEGEGSHQRAKRHTSDASGEKSAKSGEPTGGSICIPPRRRKLYVGGLTKWAEIQSSQSQALSGQTTPAGTPSQAQDPLLAAFVESAAVETFFLWDRYKKLNAPQSGSSLGGGAPLQLLNGAIGSEETPETSLKSGTIPPDFLRLMFYTLGDYRDICVGVKQDVIKALEASGDNKSSKNPMQEISSKIEEILKNGGTPPPTPVTHSPSSGTTPSSWWKTNGQHIWKGMICALTYKESGEKKIEQVKATDNTDLFEKLKDKYSDYDKVEIKEENETEAKGPQDGLTPQTTLLSNFVKRPPYFRYLEEWGQNFCKTRKRMLKDIIYECRNSDNPGHDYCSGDGYHCNNELKHNNMFHGIDCRDCYKECRKYKKWVHKKFDEFHNQKNKYGEEHEKLTNGDNYSGGGDNTNFCQQIKEKKTAEDFLKALRHCKNSEDDTDKSEEDEKNKINFDKPENTFNPSTYCKACPIYGVTCNRGTRGCRPKIINEKNNIEGEQTDINILIDDGATNDTDNELHEKCKEYGLYTNLKKQEWKCQHKNKSYKCELQKPLNSEYYDERIPFKILFERWIIDFIQYYNKSKERITRCTNDVNSCKEGCKGNCDCVEEWLKKKSAEWEKIKDYYNQHFQDVDERIASRTKSFFEQGTFPSYAKKAQEVVEGKEEQEKLWGCTGSNTDGQTEECENGDFITNLIDRLQTKIQYCQTQHNKTQRNSCHPPPNNDEETVDDDRA</sequence>
<dbReference type="FunFam" id="1.20.58.830:FF:000003">
    <property type="entry name" value="Erythrocyte membrane protein 1, PfEMP1"/>
    <property type="match status" value="1"/>
</dbReference>
<reference evidence="7" key="1">
    <citation type="journal article" date="2000" name="Mol. Biochem. Parasitol.">
        <title>Genomic distribution and functional characterisation of two distinct and conserved Plasmodium falciparum var gene 5' flanking sequences.</title>
        <authorList>
            <person name="Voss T.S."/>
            <person name="Thompson J.K."/>
            <person name="Waterkeyn J."/>
            <person name="Felger I."/>
            <person name="Weiss N."/>
            <person name="Cowman A.F."/>
            <person name="Beck H.P."/>
        </authorList>
    </citation>
    <scope>NUCLEOTIDE SEQUENCE</scope>
</reference>
<feature type="region of interest" description="Disordered" evidence="1">
    <location>
        <begin position="2112"/>
        <end position="2135"/>
    </location>
</feature>
<dbReference type="Gene3D" id="1.20.1310.20">
    <property type="entry name" value="Duffy-antigen binding domain"/>
    <property type="match status" value="3"/>
</dbReference>
<dbReference type="InterPro" id="IPR008602">
    <property type="entry name" value="Duffy-antigen-binding"/>
</dbReference>
<dbReference type="VEuPathDB" id="PlasmoDB:PfSD01_030005500"/>
<evidence type="ECO:0000259" key="3">
    <source>
        <dbReference type="Pfam" id="PF05424"/>
    </source>
</evidence>
<dbReference type="Pfam" id="PF05424">
    <property type="entry name" value="Duffy_binding"/>
    <property type="match status" value="3"/>
</dbReference>
<feature type="domain" description="Duffy-binding-like" evidence="2">
    <location>
        <begin position="635"/>
        <end position="788"/>
    </location>
</feature>
<feature type="domain" description="Duffy-binding-like" evidence="2">
    <location>
        <begin position="1970"/>
        <end position="2113"/>
    </location>
</feature>
<dbReference type="VEuPathDB" id="PlasmoDB:Pf7G8_090042800"/>
<dbReference type="SUPFAM" id="SSF140924">
    <property type="entry name" value="Duffy binding domain-like"/>
    <property type="match status" value="5"/>
</dbReference>
<dbReference type="Pfam" id="PF18562">
    <property type="entry name" value="CIDR1_gamma"/>
    <property type="match status" value="1"/>
</dbReference>
<dbReference type="VEuPathDB" id="PlasmoDB:PfIT_140085700"/>
<feature type="compositionally biased region" description="Low complexity" evidence="1">
    <location>
        <begin position="1611"/>
        <end position="1623"/>
    </location>
</feature>
<protein>
    <submittedName>
        <fullName evidence="7">Variant-specific surface protein</fullName>
    </submittedName>
</protein>
<proteinExistence type="predicted"/>
<dbReference type="PIR" id="T14602">
    <property type="entry name" value="T14602"/>
</dbReference>